<dbReference type="InterPro" id="IPR008258">
    <property type="entry name" value="Transglycosylase_SLT_dom_1"/>
</dbReference>
<dbReference type="SUPFAM" id="SSF54106">
    <property type="entry name" value="LysM domain"/>
    <property type="match status" value="2"/>
</dbReference>
<sequence length="776" mass="87058">MELVLALIPAQRFKDTHVQRIHLCADKLFMRVLVLAFFLFSLSTQSAAQDEQLFPRPPELELAINFWVRVYTEVNTQSGFLHDSQNLGVIYTAMDLDRRAIEVRRTSIQKDLRTLASGKRDQLTPSQVEVLASWPVDVSNQTLRAAASNIRWQLGQSDRFLRGLQRSGAYRKHINEVLREKGLPLELGVLPHVESSFNPGAYSSASAAGMWQFTRATGQRFMRIDHIVDERMDPYSATSAAMSLLEYNYSVLGSWPLALTAYNHGAGGIARAVRETKTTNIEDIIANYKGRAFGFASRNFYPQFLAVVQVENDARRYFGDIRFNPAPDFREVETDAYIDAEVFASSIGISLEQLKDDNRALRPVVWEGNKRIPKGFVIKVRAEAVPAGNLLAMIPSDFKFGVQTPDIAYVVERGDSLSVIARRFNTTVTRLTSLNQLASRNRIQIGQRLLLPQDNSNATQAAMASQVASNTGAYTVRRGDTVSLIAARYGVTEQDLLRSSGITDPHRIYPGQRIRLPGFESNEEVEVAIVADLTPVPPVQVQFADEATGSSVVDNIQAAATLPEPEPLPFANEVSTITPQLAFNEVQLPPAAVLPDNQELLDTPVSDEVGEAIALDPELDVTESNEQLTEVLSADPSDYTVASNNTVEIQASETLGHYADWLGIRAWDVRRLNNLAYRDQVIIGKRLKLDFSQVNIAEFELKRRNFHSTLQQEFFSNFRIQNVEQYKVRRNDNVGNIARNRYSTPIWLLRQYNPGLDFNRIQIGQEIVFPLVERVQ</sequence>
<dbReference type="SUPFAM" id="SSF53955">
    <property type="entry name" value="Lysozyme-like"/>
    <property type="match status" value="1"/>
</dbReference>
<reference evidence="4" key="1">
    <citation type="submission" date="2017-08" db="EMBL/GenBank/DDBJ databases">
        <title>A dynamic microbial community with high functional redundancy inhabits the cold, oxic subseafloor aquifer.</title>
        <authorList>
            <person name="Tully B.J."/>
            <person name="Wheat C.G."/>
            <person name="Glazer B.T."/>
            <person name="Huber J.A."/>
        </authorList>
    </citation>
    <scope>NUCLEOTIDE SEQUENCE [LARGE SCALE GENOMIC DNA]</scope>
</reference>
<dbReference type="Pfam" id="PF01464">
    <property type="entry name" value="SLT"/>
    <property type="match status" value="1"/>
</dbReference>
<dbReference type="GO" id="GO:0000270">
    <property type="term" value="P:peptidoglycan metabolic process"/>
    <property type="evidence" value="ECO:0007669"/>
    <property type="project" value="InterPro"/>
</dbReference>
<comment type="similarity">
    <text evidence="1">Belongs to the transglycosylase Slt family.</text>
</comment>
<dbReference type="Pfam" id="PF01476">
    <property type="entry name" value="LysM"/>
    <property type="match status" value="3"/>
</dbReference>
<dbReference type="SMART" id="SM00257">
    <property type="entry name" value="LysM"/>
    <property type="match status" value="3"/>
</dbReference>
<dbReference type="InterPro" id="IPR036779">
    <property type="entry name" value="LysM_dom_sf"/>
</dbReference>
<dbReference type="InterPro" id="IPR023346">
    <property type="entry name" value="Lysozyme-like_dom_sf"/>
</dbReference>
<dbReference type="Gene3D" id="1.10.530.10">
    <property type="match status" value="1"/>
</dbReference>
<dbReference type="Gene3D" id="3.10.350.10">
    <property type="entry name" value="LysM domain"/>
    <property type="match status" value="3"/>
</dbReference>
<dbReference type="PROSITE" id="PS00922">
    <property type="entry name" value="TRANSGLYCOSYLASE"/>
    <property type="match status" value="1"/>
</dbReference>
<protein>
    <recommendedName>
        <fullName evidence="2">LysM domain-containing protein</fullName>
    </recommendedName>
</protein>
<dbReference type="CDD" id="cd00118">
    <property type="entry name" value="LysM"/>
    <property type="match status" value="3"/>
</dbReference>
<dbReference type="GO" id="GO:0008933">
    <property type="term" value="F:peptidoglycan lytic transglycosylase activity"/>
    <property type="evidence" value="ECO:0007669"/>
    <property type="project" value="InterPro"/>
</dbReference>
<dbReference type="PANTHER" id="PTHR33734:SF22">
    <property type="entry name" value="MEMBRANE-BOUND LYTIC MUREIN TRANSGLYCOSYLASE D"/>
    <property type="match status" value="1"/>
</dbReference>
<dbReference type="AlphaFoldDB" id="A0A2A5B2L8"/>
<name>A0A2A5B2L8_9GAMM</name>
<feature type="domain" description="LysM" evidence="2">
    <location>
        <begin position="724"/>
        <end position="769"/>
    </location>
</feature>
<dbReference type="Proteomes" id="UP000218327">
    <property type="component" value="Unassembled WGS sequence"/>
</dbReference>
<evidence type="ECO:0000313" key="3">
    <source>
        <dbReference type="EMBL" id="PCJ25338.1"/>
    </source>
</evidence>
<dbReference type="CDD" id="cd16894">
    <property type="entry name" value="MltD-like"/>
    <property type="match status" value="1"/>
</dbReference>
<comment type="caution">
    <text evidence="3">The sequence shown here is derived from an EMBL/GenBank/DDBJ whole genome shotgun (WGS) entry which is preliminary data.</text>
</comment>
<dbReference type="GO" id="GO:0016020">
    <property type="term" value="C:membrane"/>
    <property type="evidence" value="ECO:0007669"/>
    <property type="project" value="InterPro"/>
</dbReference>
<evidence type="ECO:0000256" key="1">
    <source>
        <dbReference type="ARBA" id="ARBA00007734"/>
    </source>
</evidence>
<evidence type="ECO:0000313" key="4">
    <source>
        <dbReference type="Proteomes" id="UP000218327"/>
    </source>
</evidence>
<dbReference type="PROSITE" id="PS51782">
    <property type="entry name" value="LYSM"/>
    <property type="match status" value="3"/>
</dbReference>
<evidence type="ECO:0000259" key="2">
    <source>
        <dbReference type="PROSITE" id="PS51782"/>
    </source>
</evidence>
<feature type="domain" description="LysM" evidence="2">
    <location>
        <begin position="472"/>
        <end position="516"/>
    </location>
</feature>
<feature type="domain" description="LysM" evidence="2">
    <location>
        <begin position="407"/>
        <end position="451"/>
    </location>
</feature>
<dbReference type="InterPro" id="IPR000189">
    <property type="entry name" value="Transglyc_AS"/>
</dbReference>
<gene>
    <name evidence="3" type="ORF">COA96_07640</name>
</gene>
<proteinExistence type="inferred from homology"/>
<dbReference type="InterPro" id="IPR018392">
    <property type="entry name" value="LysM"/>
</dbReference>
<dbReference type="PANTHER" id="PTHR33734">
    <property type="entry name" value="LYSM DOMAIN-CONTAINING GPI-ANCHORED PROTEIN 2"/>
    <property type="match status" value="1"/>
</dbReference>
<accession>A0A2A5B2L8</accession>
<dbReference type="EMBL" id="NVVJ01000018">
    <property type="protein sequence ID" value="PCJ25338.1"/>
    <property type="molecule type" value="Genomic_DNA"/>
</dbReference>
<organism evidence="3 4">
    <name type="scientific">SAR86 cluster bacterium</name>
    <dbReference type="NCBI Taxonomy" id="2030880"/>
    <lineage>
        <taxon>Bacteria</taxon>
        <taxon>Pseudomonadati</taxon>
        <taxon>Pseudomonadota</taxon>
        <taxon>Gammaproteobacteria</taxon>
        <taxon>SAR86 cluster</taxon>
    </lineage>
</organism>